<gene>
    <name evidence="1" type="primary">Acey_s0033.g2653</name>
    <name evidence="1" type="ORF">Y032_0033g2653</name>
</gene>
<keyword evidence="2" id="KW-1185">Reference proteome</keyword>
<proteinExistence type="predicted"/>
<dbReference type="Proteomes" id="UP000024635">
    <property type="component" value="Unassembled WGS sequence"/>
</dbReference>
<sequence>MTRSTLRYHSACRLRGVNQYTRVPNCRYRSYDSDGNEGILLVEDPRREGAGILLEEYSIWHRSPRGDLIFNTYRLRTVSRQHRAAHNQYLSKMKSPIRGATLLEEYTRSLRG</sequence>
<protein>
    <submittedName>
        <fullName evidence="1">Uncharacterized protein</fullName>
    </submittedName>
</protein>
<evidence type="ECO:0000313" key="1">
    <source>
        <dbReference type="EMBL" id="EYC16428.1"/>
    </source>
</evidence>
<evidence type="ECO:0000313" key="2">
    <source>
        <dbReference type="Proteomes" id="UP000024635"/>
    </source>
</evidence>
<accession>A0A016UPM6</accession>
<dbReference type="EMBL" id="JARK01001369">
    <property type="protein sequence ID" value="EYC16428.1"/>
    <property type="molecule type" value="Genomic_DNA"/>
</dbReference>
<dbReference type="AlphaFoldDB" id="A0A016UPM6"/>
<reference evidence="2" key="1">
    <citation type="journal article" date="2015" name="Nat. Genet.">
        <title>The genome and transcriptome of the zoonotic hookworm Ancylostoma ceylanicum identify infection-specific gene families.</title>
        <authorList>
            <person name="Schwarz E.M."/>
            <person name="Hu Y."/>
            <person name="Antoshechkin I."/>
            <person name="Miller M.M."/>
            <person name="Sternberg P.W."/>
            <person name="Aroian R.V."/>
        </authorList>
    </citation>
    <scope>NUCLEOTIDE SEQUENCE</scope>
    <source>
        <strain evidence="2">HY135</strain>
    </source>
</reference>
<organism evidence="1 2">
    <name type="scientific">Ancylostoma ceylanicum</name>
    <dbReference type="NCBI Taxonomy" id="53326"/>
    <lineage>
        <taxon>Eukaryota</taxon>
        <taxon>Metazoa</taxon>
        <taxon>Ecdysozoa</taxon>
        <taxon>Nematoda</taxon>
        <taxon>Chromadorea</taxon>
        <taxon>Rhabditida</taxon>
        <taxon>Rhabditina</taxon>
        <taxon>Rhabditomorpha</taxon>
        <taxon>Strongyloidea</taxon>
        <taxon>Ancylostomatidae</taxon>
        <taxon>Ancylostomatinae</taxon>
        <taxon>Ancylostoma</taxon>
    </lineage>
</organism>
<comment type="caution">
    <text evidence="1">The sequence shown here is derived from an EMBL/GenBank/DDBJ whole genome shotgun (WGS) entry which is preliminary data.</text>
</comment>
<name>A0A016UPM6_9BILA</name>